<gene>
    <name evidence="2" type="ORF">HNQ77_005147</name>
</gene>
<dbReference type="AlphaFoldDB" id="A0A841K0Q3"/>
<dbReference type="InterPro" id="IPR045394">
    <property type="entry name" value="Abhydrolase_dom"/>
</dbReference>
<dbReference type="EMBL" id="JACHEK010000012">
    <property type="protein sequence ID" value="MBB6147162.1"/>
    <property type="molecule type" value="Genomic_DNA"/>
</dbReference>
<evidence type="ECO:0000259" key="1">
    <source>
        <dbReference type="Pfam" id="PF20091"/>
    </source>
</evidence>
<dbReference type="Pfam" id="PF20091">
    <property type="entry name" value="Abhydrolase_10"/>
    <property type="match status" value="1"/>
</dbReference>
<sequence length="196" mass="21990">MISNMDAWARNNTLPPASSYPRLADGNLVSLRDYALPAIPGLNRPHEANEAWRLDFGPGWRNGILSVQPPKIGKVYPVLVPQVDADGNERDGVRLPEITVPLATYAGWNLRDPSIGAPDLRVAFEASYIPFAKTAAERKKASDPRKSIAERYANHDDYSARYKDAVDDLIRRRWILPEDRAALLQRGEQEWSEATK</sequence>
<feature type="domain" description="Alpha/beta hydrolase" evidence="1">
    <location>
        <begin position="2"/>
        <end position="184"/>
    </location>
</feature>
<accession>A0A841K0Q3</accession>
<evidence type="ECO:0000313" key="3">
    <source>
        <dbReference type="Proteomes" id="UP000538666"/>
    </source>
</evidence>
<reference evidence="2 3" key="1">
    <citation type="submission" date="2020-08" db="EMBL/GenBank/DDBJ databases">
        <title>Genomic Encyclopedia of Type Strains, Phase IV (KMG-IV): sequencing the most valuable type-strain genomes for metagenomic binning, comparative biology and taxonomic classification.</title>
        <authorList>
            <person name="Goeker M."/>
        </authorList>
    </citation>
    <scope>NUCLEOTIDE SEQUENCE [LARGE SCALE GENOMIC DNA]</scope>
    <source>
        <strain evidence="2 3">DSM 103733</strain>
    </source>
</reference>
<comment type="caution">
    <text evidence="2">The sequence shown here is derived from an EMBL/GenBank/DDBJ whole genome shotgun (WGS) entry which is preliminary data.</text>
</comment>
<evidence type="ECO:0000313" key="2">
    <source>
        <dbReference type="EMBL" id="MBB6147162.1"/>
    </source>
</evidence>
<proteinExistence type="predicted"/>
<organism evidence="2 3">
    <name type="scientific">Silvibacterium bohemicum</name>
    <dbReference type="NCBI Taxonomy" id="1577686"/>
    <lineage>
        <taxon>Bacteria</taxon>
        <taxon>Pseudomonadati</taxon>
        <taxon>Acidobacteriota</taxon>
        <taxon>Terriglobia</taxon>
        <taxon>Terriglobales</taxon>
        <taxon>Acidobacteriaceae</taxon>
        <taxon>Silvibacterium</taxon>
    </lineage>
</organism>
<keyword evidence="3" id="KW-1185">Reference proteome</keyword>
<protein>
    <recommendedName>
        <fullName evidence="1">Alpha/beta hydrolase domain-containing protein</fullName>
    </recommendedName>
</protein>
<dbReference type="Proteomes" id="UP000538666">
    <property type="component" value="Unassembled WGS sequence"/>
</dbReference>
<name>A0A841K0Q3_9BACT</name>